<comment type="caution">
    <text evidence="2">The sequence shown here is derived from an EMBL/GenBank/DDBJ whole genome shotgun (WGS) entry which is preliminary data.</text>
</comment>
<protein>
    <submittedName>
        <fullName evidence="2">Uncharacterized protein</fullName>
    </submittedName>
</protein>
<accession>A0A853JFH0</accession>
<feature type="region of interest" description="Disordered" evidence="1">
    <location>
        <begin position="61"/>
        <end position="81"/>
    </location>
</feature>
<keyword evidence="3" id="KW-1185">Reference proteome</keyword>
<dbReference type="EMBL" id="JACCKA010000073">
    <property type="protein sequence ID" value="NZA27228.1"/>
    <property type="molecule type" value="Genomic_DNA"/>
</dbReference>
<evidence type="ECO:0000256" key="1">
    <source>
        <dbReference type="SAM" id="MobiDB-lite"/>
    </source>
</evidence>
<dbReference type="Gene3D" id="3.40.50.1820">
    <property type="entry name" value="alpha/beta hydrolase"/>
    <property type="match status" value="1"/>
</dbReference>
<dbReference type="InterPro" id="IPR029058">
    <property type="entry name" value="AB_hydrolase_fold"/>
</dbReference>
<sequence length="81" mass="8746">MHSPETDRQGLHRLARGRYFHAQAARVAAGKEAVFNWTLIVVPGIGHDPKGMSEAAASYLYGEPTESRKSGPAEAPGEEID</sequence>
<gene>
    <name evidence="2" type="ORF">H0E84_12630</name>
</gene>
<evidence type="ECO:0000313" key="3">
    <source>
        <dbReference type="Proteomes" id="UP000578091"/>
    </source>
</evidence>
<evidence type="ECO:0000313" key="2">
    <source>
        <dbReference type="EMBL" id="NZA27228.1"/>
    </source>
</evidence>
<reference evidence="2 3" key="1">
    <citation type="submission" date="2020-07" db="EMBL/GenBank/DDBJ databases">
        <title>Luteimonas sp. SJ-92.</title>
        <authorList>
            <person name="Huang X.-X."/>
            <person name="Xu L."/>
            <person name="Sun J.-Q."/>
        </authorList>
    </citation>
    <scope>NUCLEOTIDE SEQUENCE [LARGE SCALE GENOMIC DNA]</scope>
    <source>
        <strain evidence="2 3">SJ-92</strain>
    </source>
</reference>
<proteinExistence type="predicted"/>
<dbReference type="Proteomes" id="UP000578091">
    <property type="component" value="Unassembled WGS sequence"/>
</dbReference>
<dbReference type="AlphaFoldDB" id="A0A853JFH0"/>
<name>A0A853JFH0_9GAMM</name>
<organism evidence="2 3">
    <name type="scientific">Luteimonas salinisoli</name>
    <dbReference type="NCBI Taxonomy" id="2752307"/>
    <lineage>
        <taxon>Bacteria</taxon>
        <taxon>Pseudomonadati</taxon>
        <taxon>Pseudomonadota</taxon>
        <taxon>Gammaproteobacteria</taxon>
        <taxon>Lysobacterales</taxon>
        <taxon>Lysobacteraceae</taxon>
        <taxon>Luteimonas</taxon>
    </lineage>
</organism>